<evidence type="ECO:0000313" key="2">
    <source>
        <dbReference type="EMBL" id="MXV53072.1"/>
    </source>
</evidence>
<name>A0A7K1YEQ5_9SPHI</name>
<feature type="chain" id="PRO_5029744860" evidence="1">
    <location>
        <begin position="25"/>
        <end position="124"/>
    </location>
</feature>
<dbReference type="EMBL" id="WVHT01000013">
    <property type="protein sequence ID" value="MXV53072.1"/>
    <property type="molecule type" value="Genomic_DNA"/>
</dbReference>
<accession>A0A7K1YEQ5</accession>
<protein>
    <submittedName>
        <fullName evidence="2">Uncharacterized protein</fullName>
    </submittedName>
</protein>
<dbReference type="AlphaFoldDB" id="A0A7K1YEQ5"/>
<proteinExistence type="predicted"/>
<evidence type="ECO:0000256" key="1">
    <source>
        <dbReference type="SAM" id="SignalP"/>
    </source>
</evidence>
<keyword evidence="1" id="KW-0732">Signal</keyword>
<comment type="caution">
    <text evidence="2">The sequence shown here is derived from an EMBL/GenBank/DDBJ whole genome shotgun (WGS) entry which is preliminary data.</text>
</comment>
<sequence length="124" mass="14122">MRKFSKTYLLPLVILLAICASVFAFRPQKVSVEKAKQAQDRVISVTQNRLNDVVIRFEHLEGVFYIRDGIKKGLNVDELNTDLRGKIITINYVPGVFNATGWGANTYDIVQAKEDNQVVFSRFE</sequence>
<dbReference type="RefSeq" id="WP_160846252.1">
    <property type="nucleotide sequence ID" value="NZ_WVHT01000013.1"/>
</dbReference>
<evidence type="ECO:0000313" key="3">
    <source>
        <dbReference type="Proteomes" id="UP000466586"/>
    </source>
</evidence>
<gene>
    <name evidence="2" type="ORF">GS399_19045</name>
</gene>
<feature type="signal peptide" evidence="1">
    <location>
        <begin position="1"/>
        <end position="24"/>
    </location>
</feature>
<reference evidence="2 3" key="1">
    <citation type="submission" date="2019-11" db="EMBL/GenBank/DDBJ databases">
        <title>Pedobacter sp. HMF7647 Genome sequencing and assembly.</title>
        <authorList>
            <person name="Kang H."/>
            <person name="Kim H."/>
            <person name="Joh K."/>
        </authorList>
    </citation>
    <scope>NUCLEOTIDE SEQUENCE [LARGE SCALE GENOMIC DNA]</scope>
    <source>
        <strain evidence="2 3">HMF7647</strain>
    </source>
</reference>
<dbReference type="Proteomes" id="UP000466586">
    <property type="component" value="Unassembled WGS sequence"/>
</dbReference>
<keyword evidence="3" id="KW-1185">Reference proteome</keyword>
<organism evidence="2 3">
    <name type="scientific">Hufsiella arboris</name>
    <dbReference type="NCBI Taxonomy" id="2695275"/>
    <lineage>
        <taxon>Bacteria</taxon>
        <taxon>Pseudomonadati</taxon>
        <taxon>Bacteroidota</taxon>
        <taxon>Sphingobacteriia</taxon>
        <taxon>Sphingobacteriales</taxon>
        <taxon>Sphingobacteriaceae</taxon>
        <taxon>Hufsiella</taxon>
    </lineage>
</organism>